<evidence type="ECO:0000256" key="1">
    <source>
        <dbReference type="SAM" id="MobiDB-lite"/>
    </source>
</evidence>
<feature type="region of interest" description="Disordered" evidence="1">
    <location>
        <begin position="213"/>
        <end position="234"/>
    </location>
</feature>
<dbReference type="PANTHER" id="PTHR39940:SF1">
    <property type="entry name" value="PROTHORACICOTROPIC HORMONE, ISOFORM F"/>
    <property type="match status" value="1"/>
</dbReference>
<dbReference type="InterPro" id="IPR052876">
    <property type="entry name" value="Insect_Hormone_Regulators"/>
</dbReference>
<name>A0A210R027_MIZYE</name>
<feature type="compositionally biased region" description="Basic and acidic residues" evidence="1">
    <location>
        <begin position="98"/>
        <end position="114"/>
    </location>
</feature>
<dbReference type="SUPFAM" id="SSF57501">
    <property type="entry name" value="Cystine-knot cytokines"/>
    <property type="match status" value="1"/>
</dbReference>
<reference evidence="3 4" key="1">
    <citation type="journal article" date="2017" name="Nat. Ecol. Evol.">
        <title>Scallop genome provides insights into evolution of bilaterian karyotype and development.</title>
        <authorList>
            <person name="Wang S."/>
            <person name="Zhang J."/>
            <person name="Jiao W."/>
            <person name="Li J."/>
            <person name="Xun X."/>
            <person name="Sun Y."/>
            <person name="Guo X."/>
            <person name="Huan P."/>
            <person name="Dong B."/>
            <person name="Zhang L."/>
            <person name="Hu X."/>
            <person name="Sun X."/>
            <person name="Wang J."/>
            <person name="Zhao C."/>
            <person name="Wang Y."/>
            <person name="Wang D."/>
            <person name="Huang X."/>
            <person name="Wang R."/>
            <person name="Lv J."/>
            <person name="Li Y."/>
            <person name="Zhang Z."/>
            <person name="Liu B."/>
            <person name="Lu W."/>
            <person name="Hui Y."/>
            <person name="Liang J."/>
            <person name="Zhou Z."/>
            <person name="Hou R."/>
            <person name="Li X."/>
            <person name="Liu Y."/>
            <person name="Li H."/>
            <person name="Ning X."/>
            <person name="Lin Y."/>
            <person name="Zhao L."/>
            <person name="Xing Q."/>
            <person name="Dou J."/>
            <person name="Li Y."/>
            <person name="Mao J."/>
            <person name="Guo H."/>
            <person name="Dou H."/>
            <person name="Li T."/>
            <person name="Mu C."/>
            <person name="Jiang W."/>
            <person name="Fu Q."/>
            <person name="Fu X."/>
            <person name="Miao Y."/>
            <person name="Liu J."/>
            <person name="Yu Q."/>
            <person name="Li R."/>
            <person name="Liao H."/>
            <person name="Li X."/>
            <person name="Kong Y."/>
            <person name="Jiang Z."/>
            <person name="Chourrout D."/>
            <person name="Li R."/>
            <person name="Bao Z."/>
        </authorList>
    </citation>
    <scope>NUCLEOTIDE SEQUENCE [LARGE SCALE GENOMIC DNA]</scope>
    <source>
        <strain evidence="3 4">PY_sf001</strain>
    </source>
</reference>
<keyword evidence="2" id="KW-1133">Transmembrane helix</keyword>
<evidence type="ECO:0000313" key="3">
    <source>
        <dbReference type="EMBL" id="OWF54368.1"/>
    </source>
</evidence>
<protein>
    <submittedName>
        <fullName evidence="3">Protein trunk</fullName>
    </submittedName>
</protein>
<evidence type="ECO:0000313" key="4">
    <source>
        <dbReference type="Proteomes" id="UP000242188"/>
    </source>
</evidence>
<keyword evidence="2" id="KW-0812">Transmembrane</keyword>
<proteinExistence type="predicted"/>
<gene>
    <name evidence="3" type="ORF">KP79_PYT08319</name>
</gene>
<organism evidence="3 4">
    <name type="scientific">Mizuhopecten yessoensis</name>
    <name type="common">Japanese scallop</name>
    <name type="synonym">Patinopecten yessoensis</name>
    <dbReference type="NCBI Taxonomy" id="6573"/>
    <lineage>
        <taxon>Eukaryota</taxon>
        <taxon>Metazoa</taxon>
        <taxon>Spiralia</taxon>
        <taxon>Lophotrochozoa</taxon>
        <taxon>Mollusca</taxon>
        <taxon>Bivalvia</taxon>
        <taxon>Autobranchia</taxon>
        <taxon>Pteriomorphia</taxon>
        <taxon>Pectinida</taxon>
        <taxon>Pectinoidea</taxon>
        <taxon>Pectinidae</taxon>
        <taxon>Mizuhopecten</taxon>
    </lineage>
</organism>
<sequence>MIPHRLLTNTVVRSPCYCSNGREMFSPLIVTQAKRTSEFLFLVICFVMLTSPVLAYPRKRPPPTKLNNITEITVPRCRPVDPDHLRYRMGRHYDESRMAMDEEDMKRSTLRERSIEDDDDFENDDDDEFDDSVDDFDSNIDSISNTMMSDGGYGNSQDRTVQTQDSAYLDSMKFMRKRKRRAVVEEEEEDDDDDDFDEDVTFYQRLMQLNVRHKRAGPRSGRRRKQKQKLKRKDHLSWKCKMKKIWNKTKPGYFPKYYNSVECLTKLCYYKLNECVEQGYTINLFKMDPNRCNPVPTVGVNTTYEEVWVFEKLHVNVWCECGNPKNKRKRKNRRRRPRDV</sequence>
<comment type="caution">
    <text evidence="3">The sequence shown here is derived from an EMBL/GenBank/DDBJ whole genome shotgun (WGS) entry which is preliminary data.</text>
</comment>
<dbReference type="EMBL" id="NEDP02001056">
    <property type="protein sequence ID" value="OWF54368.1"/>
    <property type="molecule type" value="Genomic_DNA"/>
</dbReference>
<feature type="compositionally biased region" description="Acidic residues" evidence="1">
    <location>
        <begin position="115"/>
        <end position="138"/>
    </location>
</feature>
<keyword evidence="4" id="KW-1185">Reference proteome</keyword>
<accession>A0A210R027</accession>
<dbReference type="Proteomes" id="UP000242188">
    <property type="component" value="Unassembled WGS sequence"/>
</dbReference>
<dbReference type="PANTHER" id="PTHR39940">
    <property type="entry name" value="PROTHORACICOTROPIC HORMONE, ISOFORM F"/>
    <property type="match status" value="1"/>
</dbReference>
<keyword evidence="2" id="KW-0472">Membrane</keyword>
<dbReference type="OrthoDB" id="5950649at2759"/>
<feature type="region of interest" description="Disordered" evidence="1">
    <location>
        <begin position="98"/>
        <end position="138"/>
    </location>
</feature>
<feature type="transmembrane region" description="Helical" evidence="2">
    <location>
        <begin position="39"/>
        <end position="56"/>
    </location>
</feature>
<dbReference type="AlphaFoldDB" id="A0A210R027"/>
<dbReference type="InterPro" id="IPR029034">
    <property type="entry name" value="Cystine-knot_cytokine"/>
</dbReference>
<evidence type="ECO:0000256" key="2">
    <source>
        <dbReference type="SAM" id="Phobius"/>
    </source>
</evidence>